<feature type="region of interest" description="Disordered" evidence="1">
    <location>
        <begin position="333"/>
        <end position="356"/>
    </location>
</feature>
<feature type="compositionally biased region" description="Basic and acidic residues" evidence="1">
    <location>
        <begin position="333"/>
        <end position="342"/>
    </location>
</feature>
<feature type="compositionally biased region" description="Basic and acidic residues" evidence="1">
    <location>
        <begin position="174"/>
        <end position="199"/>
    </location>
</feature>
<dbReference type="SMART" id="SM00835">
    <property type="entry name" value="Cupin_1"/>
    <property type="match status" value="1"/>
</dbReference>
<feature type="compositionally biased region" description="Basic and acidic residues" evidence="1">
    <location>
        <begin position="394"/>
        <end position="408"/>
    </location>
</feature>
<feature type="compositionally biased region" description="Low complexity" evidence="1">
    <location>
        <begin position="229"/>
        <end position="238"/>
    </location>
</feature>
<evidence type="ECO:0000259" key="2">
    <source>
        <dbReference type="SMART" id="SM00835"/>
    </source>
</evidence>
<evidence type="ECO:0000313" key="4">
    <source>
        <dbReference type="Proteomes" id="UP000034954"/>
    </source>
</evidence>
<keyword evidence="4" id="KW-1185">Reference proteome</keyword>
<gene>
    <name evidence="3" type="ORF">BROFUL_01872</name>
</gene>
<reference evidence="3 4" key="1">
    <citation type="journal article" date="2013" name="BMC Microbiol.">
        <title>Identification of the type II cytochrome c maturation pathway in anammox bacteria by comparative genomics.</title>
        <authorList>
            <person name="Ferousi C."/>
            <person name="Speth D.R."/>
            <person name="Reimann J."/>
            <person name="Op den Camp H.J."/>
            <person name="Allen J.W."/>
            <person name="Keltjens J.T."/>
            <person name="Jetten M.S."/>
        </authorList>
    </citation>
    <scope>NUCLEOTIDE SEQUENCE [LARGE SCALE GENOMIC DNA]</scope>
    <source>
        <strain evidence="3">RU1</strain>
    </source>
</reference>
<dbReference type="InterPro" id="IPR013096">
    <property type="entry name" value="Cupin_2"/>
</dbReference>
<dbReference type="InterPro" id="IPR014710">
    <property type="entry name" value="RmlC-like_jellyroll"/>
</dbReference>
<dbReference type="AlphaFoldDB" id="A0A0M2UUW1"/>
<dbReference type="PANTHER" id="PTHR43346:SF1">
    <property type="entry name" value="QUERCETIN 2,3-DIOXYGENASE-RELATED"/>
    <property type="match status" value="1"/>
</dbReference>
<accession>A0A0M2UUW1</accession>
<proteinExistence type="predicted"/>
<dbReference type="InterPro" id="IPR018649">
    <property type="entry name" value="SHOCT"/>
</dbReference>
<protein>
    <recommendedName>
        <fullName evidence="2">Cupin type-1 domain-containing protein</fullName>
    </recommendedName>
</protein>
<evidence type="ECO:0000313" key="3">
    <source>
        <dbReference type="EMBL" id="KKO19410.1"/>
    </source>
</evidence>
<name>A0A0M2UUW1_9BACT</name>
<comment type="caution">
    <text evidence="3">The sequence shown here is derived from an EMBL/GenBank/DDBJ whole genome shotgun (WGS) entry which is preliminary data.</text>
</comment>
<feature type="domain" description="Cupin type-1" evidence="2">
    <location>
        <begin position="55"/>
        <end position="202"/>
    </location>
</feature>
<sequence length="552" mass="62642">MKNKVVHFTRIFIFLLLAIFIGCTTVKYYPVNFIESLQHPTKFPEVFSSNVQNIEEIASKNPLSENEDIKITTVGENKNSSMHLIQIRENGELLPHYHKRHDEVIYVKKGSGIATLDGTRYLVKSGSILQIPGKTVHKFINTGDEPFIAVSIFSPPFDGRDEKFIKGKKKTPRGRKEEKRLATKTPEKESEQDQTSSEKEVDEEEIQTTAAKSQRVADNKRKEYRPEEIISATEESSALFDKNKIAGKKRQPKETPSPEMPSIDIKDLHESLTRLLNLKEEGTISAEEYEEKKDALMKGNDIGVLPESKGYVKKKIPLEDEEVIPPLVKSGFVDKDFSDETQNRMTDTPSVSGVKEPVVHEYPTQGEELSSEDKLKLLEEMKQEGLITEEDFENKEKELSGTMKEKTEPVMPKGISEDERIAELKELYDEGLITEDDYKHKLEEITDGQPGNGLTAGAPHEEEGDSALSDGTPDNEKVKDLKELYDDGLITEEDYHFKLKELFGEEKKGSSLGFFPEKGLENDKLSELEEMKKEGLISDEDYEFKKSQLLDN</sequence>
<dbReference type="Proteomes" id="UP000034954">
    <property type="component" value="Unassembled WGS sequence"/>
</dbReference>
<dbReference type="Pfam" id="PF07883">
    <property type="entry name" value="Cupin_2"/>
    <property type="match status" value="1"/>
</dbReference>
<dbReference type="SUPFAM" id="SSF51182">
    <property type="entry name" value="RmlC-like cupins"/>
    <property type="match status" value="1"/>
</dbReference>
<dbReference type="InterPro" id="IPR006045">
    <property type="entry name" value="Cupin_1"/>
</dbReference>
<feature type="region of interest" description="Disordered" evidence="1">
    <location>
        <begin position="386"/>
        <end position="418"/>
    </location>
</feature>
<dbReference type="PANTHER" id="PTHR43346">
    <property type="entry name" value="LIGAND BINDING DOMAIN PROTEIN, PUTATIVE (AFU_ORTHOLOGUE AFUA_6G14370)-RELATED"/>
    <property type="match status" value="1"/>
</dbReference>
<dbReference type="Gene3D" id="2.60.120.10">
    <property type="entry name" value="Jelly Rolls"/>
    <property type="match status" value="1"/>
</dbReference>
<dbReference type="EMBL" id="LAQJ01000194">
    <property type="protein sequence ID" value="KKO19410.1"/>
    <property type="molecule type" value="Genomic_DNA"/>
</dbReference>
<feature type="region of interest" description="Disordered" evidence="1">
    <location>
        <begin position="161"/>
        <end position="265"/>
    </location>
</feature>
<evidence type="ECO:0000256" key="1">
    <source>
        <dbReference type="SAM" id="MobiDB-lite"/>
    </source>
</evidence>
<dbReference type="Pfam" id="PF09851">
    <property type="entry name" value="SHOCT"/>
    <property type="match status" value="5"/>
</dbReference>
<feature type="region of interest" description="Disordered" evidence="1">
    <location>
        <begin position="441"/>
        <end position="478"/>
    </location>
</feature>
<feature type="compositionally biased region" description="Basic and acidic residues" evidence="1">
    <location>
        <begin position="215"/>
        <end position="228"/>
    </location>
</feature>
<dbReference type="InterPro" id="IPR052538">
    <property type="entry name" value="Flavonoid_dioxygenase-like"/>
</dbReference>
<dbReference type="PROSITE" id="PS51257">
    <property type="entry name" value="PROKAR_LIPOPROTEIN"/>
    <property type="match status" value="1"/>
</dbReference>
<organism evidence="3 4">
    <name type="scientific">Candidatus Brocadia fulgida</name>
    <dbReference type="NCBI Taxonomy" id="380242"/>
    <lineage>
        <taxon>Bacteria</taxon>
        <taxon>Pseudomonadati</taxon>
        <taxon>Planctomycetota</taxon>
        <taxon>Candidatus Brocadiia</taxon>
        <taxon>Candidatus Brocadiales</taxon>
        <taxon>Candidatus Brocadiaceae</taxon>
        <taxon>Candidatus Brocadia</taxon>
    </lineage>
</organism>
<dbReference type="InterPro" id="IPR011051">
    <property type="entry name" value="RmlC_Cupin_sf"/>
</dbReference>